<organism evidence="7 8">
    <name type="scientific">Portunus trituberculatus</name>
    <name type="common">Swimming crab</name>
    <name type="synonym">Neptunus trituberculatus</name>
    <dbReference type="NCBI Taxonomy" id="210409"/>
    <lineage>
        <taxon>Eukaryota</taxon>
        <taxon>Metazoa</taxon>
        <taxon>Ecdysozoa</taxon>
        <taxon>Arthropoda</taxon>
        <taxon>Crustacea</taxon>
        <taxon>Multicrustacea</taxon>
        <taxon>Malacostraca</taxon>
        <taxon>Eumalacostraca</taxon>
        <taxon>Eucarida</taxon>
        <taxon>Decapoda</taxon>
        <taxon>Pleocyemata</taxon>
        <taxon>Brachyura</taxon>
        <taxon>Eubrachyura</taxon>
        <taxon>Portunoidea</taxon>
        <taxon>Portunidae</taxon>
        <taxon>Portuninae</taxon>
        <taxon>Portunus</taxon>
    </lineage>
</organism>
<evidence type="ECO:0000256" key="6">
    <source>
        <dbReference type="SAM" id="Phobius"/>
    </source>
</evidence>
<keyword evidence="4 6" id="KW-1133">Transmembrane helix</keyword>
<dbReference type="OrthoDB" id="203099at2759"/>
<protein>
    <submittedName>
        <fullName evidence="7">LMBR1 domain-containing protein 2-B</fullName>
    </submittedName>
</protein>
<dbReference type="Pfam" id="PF04791">
    <property type="entry name" value="LMBR1"/>
    <property type="match status" value="1"/>
</dbReference>
<comment type="caution">
    <text evidence="7">The sequence shown here is derived from an EMBL/GenBank/DDBJ whole genome shotgun (WGS) entry which is preliminary data.</text>
</comment>
<proteinExistence type="inferred from homology"/>
<feature type="transmembrane region" description="Helical" evidence="6">
    <location>
        <begin position="32"/>
        <end position="54"/>
    </location>
</feature>
<name>A0A5B7H698_PORTR</name>
<keyword evidence="3 6" id="KW-0812">Transmembrane</keyword>
<dbReference type="Proteomes" id="UP000324222">
    <property type="component" value="Unassembled WGS sequence"/>
</dbReference>
<dbReference type="PANTHER" id="PTHR21355">
    <property type="entry name" value="G-PROTEIN COUPLED RECEPTOR-ASSOCIATED PROTEIN LMBRD2"/>
    <property type="match status" value="1"/>
</dbReference>
<dbReference type="AlphaFoldDB" id="A0A5B7H698"/>
<dbReference type="InterPro" id="IPR006876">
    <property type="entry name" value="LMBR1-like_membr_prot"/>
</dbReference>
<evidence type="ECO:0000256" key="4">
    <source>
        <dbReference type="ARBA" id="ARBA00022989"/>
    </source>
</evidence>
<evidence type="ECO:0000313" key="7">
    <source>
        <dbReference type="EMBL" id="MPC67630.1"/>
    </source>
</evidence>
<dbReference type="GO" id="GO:0016020">
    <property type="term" value="C:membrane"/>
    <property type="evidence" value="ECO:0007669"/>
    <property type="project" value="UniProtKB-SubCell"/>
</dbReference>
<evidence type="ECO:0000256" key="3">
    <source>
        <dbReference type="ARBA" id="ARBA00022692"/>
    </source>
</evidence>
<accession>A0A5B7H698</accession>
<feature type="transmembrane region" description="Helical" evidence="6">
    <location>
        <begin position="6"/>
        <end position="25"/>
    </location>
</feature>
<comment type="similarity">
    <text evidence="2">Belongs to the LIMR family.</text>
</comment>
<evidence type="ECO:0000256" key="2">
    <source>
        <dbReference type="ARBA" id="ARBA00010487"/>
    </source>
</evidence>
<dbReference type="InterPro" id="IPR051584">
    <property type="entry name" value="GPCR-associated_LMBR1"/>
</dbReference>
<evidence type="ECO:0000256" key="1">
    <source>
        <dbReference type="ARBA" id="ARBA00004141"/>
    </source>
</evidence>
<comment type="subcellular location">
    <subcellularLocation>
        <location evidence="1">Membrane</location>
        <topology evidence="1">Multi-pass membrane protein</topology>
    </subcellularLocation>
</comment>
<dbReference type="EMBL" id="VSRR010026523">
    <property type="protein sequence ID" value="MPC67630.1"/>
    <property type="molecule type" value="Genomic_DNA"/>
</dbReference>
<keyword evidence="8" id="KW-1185">Reference proteome</keyword>
<evidence type="ECO:0000256" key="5">
    <source>
        <dbReference type="ARBA" id="ARBA00023136"/>
    </source>
</evidence>
<reference evidence="7 8" key="1">
    <citation type="submission" date="2019-05" db="EMBL/GenBank/DDBJ databases">
        <title>Another draft genome of Portunus trituberculatus and its Hox gene families provides insights of decapod evolution.</title>
        <authorList>
            <person name="Jeong J.-H."/>
            <person name="Song I."/>
            <person name="Kim S."/>
            <person name="Choi T."/>
            <person name="Kim D."/>
            <person name="Ryu S."/>
            <person name="Kim W."/>
        </authorList>
    </citation>
    <scope>NUCLEOTIDE SEQUENCE [LARGE SCALE GENOMIC DNA]</scope>
    <source>
        <tissue evidence="7">Muscle</tissue>
    </source>
</reference>
<sequence length="158" mass="17373">MSVGPLVVEVLLTFLVAAVVLCRYGNWYRHHLVVTVSVLVAWYFSMLIVFILPLDVSNTIYENCLQDLKEQTIVKPSNAALPDGDGGDGGNYTLMAADLTIEGVDGTNITSLNITTTTTTTTPPAPQVGCLKPWSFVPAGVFPVFWRVVYWTSQFLTW</sequence>
<evidence type="ECO:0000313" key="8">
    <source>
        <dbReference type="Proteomes" id="UP000324222"/>
    </source>
</evidence>
<keyword evidence="5 6" id="KW-0472">Membrane</keyword>
<dbReference type="PANTHER" id="PTHR21355:SF0">
    <property type="entry name" value="G-PROTEIN COUPLED RECEPTOR-ASSOCIATED PROTEIN LMBRD2"/>
    <property type="match status" value="1"/>
</dbReference>
<gene>
    <name evidence="7" type="primary">lmbrd2b</name>
    <name evidence="7" type="ORF">E2C01_061807</name>
</gene>